<comment type="caution">
    <text evidence="6">The sequence shown here is derived from an EMBL/GenBank/DDBJ whole genome shotgun (WGS) entry which is preliminary data.</text>
</comment>
<dbReference type="InterPro" id="IPR001242">
    <property type="entry name" value="Condensation_dom"/>
</dbReference>
<dbReference type="Pfam" id="PF00668">
    <property type="entry name" value="Condensation"/>
    <property type="match status" value="1"/>
</dbReference>
<dbReference type="Gene3D" id="3.30.559.10">
    <property type="entry name" value="Chloramphenicol acetyltransferase-like domain"/>
    <property type="match status" value="1"/>
</dbReference>
<dbReference type="Gene3D" id="1.10.1200.10">
    <property type="entry name" value="ACP-like"/>
    <property type="match status" value="1"/>
</dbReference>
<dbReference type="PANTHER" id="PTHR45527:SF1">
    <property type="entry name" value="FATTY ACID SYNTHASE"/>
    <property type="match status" value="1"/>
</dbReference>
<feature type="domain" description="Carrier" evidence="5">
    <location>
        <begin position="1023"/>
        <end position="1097"/>
    </location>
</feature>
<feature type="region of interest" description="Disordered" evidence="4">
    <location>
        <begin position="1093"/>
        <end position="1113"/>
    </location>
</feature>
<dbReference type="InterPro" id="IPR020845">
    <property type="entry name" value="AMP-binding_CS"/>
</dbReference>
<dbReference type="Proteomes" id="UP001501147">
    <property type="component" value="Unassembled WGS sequence"/>
</dbReference>
<dbReference type="InterPro" id="IPR020806">
    <property type="entry name" value="PKS_PP-bd"/>
</dbReference>
<dbReference type="PROSITE" id="PS50075">
    <property type="entry name" value="CARRIER"/>
    <property type="match status" value="1"/>
</dbReference>
<dbReference type="PROSITE" id="PS00455">
    <property type="entry name" value="AMP_BINDING"/>
    <property type="match status" value="1"/>
</dbReference>
<dbReference type="InterPro" id="IPR009081">
    <property type="entry name" value="PP-bd_ACP"/>
</dbReference>
<dbReference type="PANTHER" id="PTHR45527">
    <property type="entry name" value="NONRIBOSOMAL PEPTIDE SYNTHETASE"/>
    <property type="match status" value="1"/>
</dbReference>
<accession>A0ABP9AI66</accession>
<evidence type="ECO:0000259" key="5">
    <source>
        <dbReference type="PROSITE" id="PS50075"/>
    </source>
</evidence>
<feature type="compositionally biased region" description="Gly residues" evidence="4">
    <location>
        <begin position="952"/>
        <end position="966"/>
    </location>
</feature>
<proteinExistence type="predicted"/>
<dbReference type="Gene3D" id="2.30.38.10">
    <property type="entry name" value="Luciferase, Domain 3"/>
    <property type="match status" value="1"/>
</dbReference>
<dbReference type="InterPro" id="IPR006162">
    <property type="entry name" value="Ppantetheine_attach_site"/>
</dbReference>
<evidence type="ECO:0000256" key="1">
    <source>
        <dbReference type="ARBA" id="ARBA00001957"/>
    </source>
</evidence>
<comment type="cofactor">
    <cofactor evidence="1">
        <name>pantetheine 4'-phosphate</name>
        <dbReference type="ChEBI" id="CHEBI:47942"/>
    </cofactor>
</comment>
<dbReference type="InterPro" id="IPR036736">
    <property type="entry name" value="ACP-like_sf"/>
</dbReference>
<evidence type="ECO:0000313" key="7">
    <source>
        <dbReference type="Proteomes" id="UP001501147"/>
    </source>
</evidence>
<dbReference type="Pfam" id="PF00501">
    <property type="entry name" value="AMP-binding"/>
    <property type="match status" value="1"/>
</dbReference>
<dbReference type="InterPro" id="IPR023213">
    <property type="entry name" value="CAT-like_dom_sf"/>
</dbReference>
<dbReference type="SMART" id="SM00823">
    <property type="entry name" value="PKS_PP"/>
    <property type="match status" value="1"/>
</dbReference>
<keyword evidence="2" id="KW-0596">Phosphopantetheine</keyword>
<evidence type="ECO:0000256" key="4">
    <source>
        <dbReference type="SAM" id="MobiDB-lite"/>
    </source>
</evidence>
<evidence type="ECO:0000256" key="3">
    <source>
        <dbReference type="ARBA" id="ARBA00022553"/>
    </source>
</evidence>
<dbReference type="SUPFAM" id="SSF52777">
    <property type="entry name" value="CoA-dependent acyltransferases"/>
    <property type="match status" value="2"/>
</dbReference>
<dbReference type="EMBL" id="BAABJV010000008">
    <property type="protein sequence ID" value="GAA4781266.1"/>
    <property type="molecule type" value="Genomic_DNA"/>
</dbReference>
<evidence type="ECO:0000256" key="2">
    <source>
        <dbReference type="ARBA" id="ARBA00022450"/>
    </source>
</evidence>
<dbReference type="Gene3D" id="3.40.50.980">
    <property type="match status" value="2"/>
</dbReference>
<dbReference type="Gene3D" id="3.30.300.30">
    <property type="match status" value="1"/>
</dbReference>
<dbReference type="NCBIfam" id="TIGR01733">
    <property type="entry name" value="AA-adenyl-dom"/>
    <property type="match status" value="1"/>
</dbReference>
<protein>
    <recommendedName>
        <fullName evidence="5">Carrier domain-containing protein</fullName>
    </recommendedName>
</protein>
<reference evidence="7" key="1">
    <citation type="journal article" date="2019" name="Int. J. Syst. Evol. Microbiol.">
        <title>The Global Catalogue of Microorganisms (GCM) 10K type strain sequencing project: providing services to taxonomists for standard genome sequencing and annotation.</title>
        <authorList>
            <consortium name="The Broad Institute Genomics Platform"/>
            <consortium name="The Broad Institute Genome Sequencing Center for Infectious Disease"/>
            <person name="Wu L."/>
            <person name="Ma J."/>
        </authorList>
    </citation>
    <scope>NUCLEOTIDE SEQUENCE [LARGE SCALE GENOMIC DNA]</scope>
    <source>
        <strain evidence="7">JCM 18324</strain>
    </source>
</reference>
<keyword evidence="7" id="KW-1185">Reference proteome</keyword>
<dbReference type="Pfam" id="PF00550">
    <property type="entry name" value="PP-binding"/>
    <property type="match status" value="1"/>
</dbReference>
<feature type="region of interest" description="Disordered" evidence="4">
    <location>
        <begin position="589"/>
        <end position="624"/>
    </location>
</feature>
<feature type="compositionally biased region" description="Basic and acidic residues" evidence="4">
    <location>
        <begin position="1103"/>
        <end position="1113"/>
    </location>
</feature>
<gene>
    <name evidence="6" type="ORF">GCM10023329_33440</name>
</gene>
<dbReference type="SUPFAM" id="SSF47336">
    <property type="entry name" value="ACP-like"/>
    <property type="match status" value="1"/>
</dbReference>
<keyword evidence="3" id="KW-0597">Phosphoprotein</keyword>
<dbReference type="InterPro" id="IPR010071">
    <property type="entry name" value="AA_adenyl_dom"/>
</dbReference>
<sequence length="1129" mass="117755">MHESGYELMPPRHAEDALLPLTAAQRGVFHAQRRSPDDPAYNTVAVMEIRGAVDGELLRRAIRVAEGESGSFDVALVERADGLYQRPVAPGCSTWREVDLRGAPDPVAAAWQVVEGDRTTPLDLLADELSGHWLMRVGEEHWFWYQRSHHVLSDGFGSVLHSRRIAACYEALAAGREPSGEPLGTLRELLAEEAEYRASTAYAADREYWAGVFADRPEAASPAPGVPTRPAGRALSSSGELSAGQLRALHAAGRQARAPWTVVLYAAVAAYLHGMTGAGDLTLGVPVTARVGTRSRTVPGMLSNTLPLRLSLAPATGRTELVRQAARALGELLVHQRYPYDELRRDQRLLGTDEQMFGVLVNIMPAGSETAFTGRDAMLHVLSGGPVTDLNITCHPGPDGRGARVEFEANPQRYTAEELLAHRLRFTEFLGRFLAAPGDEPIGRTEVASEQERAEALRAAGAGTEAPAPRTFPALFEAQVRRTPSAPAVVSPQGVLSYAELNARADRLARVLRARGAGPERLVAVALPRGEAYLTAVVAVMKTGAAYLPVDPAYPRARITAMLDDTAPLLMLTARAADDPDLAPRVPRLYADAEGGSPDGEEEPLPGGLSGTGPGDGERPVPLRPEHPAYVIYTSGSTGRPKGVVVTHTGLAGLVAAQRDRLRPAPPSRVLQFASPSFDASVWELTTALLTGAAAVVAPAERLTPGPPLAELVAELGVDCLLLAPSALAAVPPGGLPEGLALVVGAEACAAELVARWSPGRHMVNAYGPTEATVIATQTGPLQGRAVPPMGSPVPGCRVLLLDPALRPVPPGAAGEVYLSGDGLARGYLGRPGTTAERFVADPFGAPGTRMYRTGDLARRTADGQLTYLGRADGQVKLHGHRIELGEVEAVLAAAPGVAAAAALVREDRPGLRHLVAYALAPPEAPAGGPGGTGPGADGNGRDGAGAAPGADDGGTAPGADGGGTAPGADGARLRAYLAERLPASMVPAAVVVLPAFPRTPAGKVDRGALPAPAFEAAAAYRAPGTDRERALHGVFAEVLGQPRIGVDDSFFDLGGDSVTAMQLAAGAHRAGLAVTAQDVFVHKTIARLAEAAADAAAPTEPGTRRAEDLVRLDADELDELEAQWGTTP</sequence>
<feature type="compositionally biased region" description="Gly residues" evidence="4">
    <location>
        <begin position="928"/>
        <end position="944"/>
    </location>
</feature>
<dbReference type="InterPro" id="IPR000873">
    <property type="entry name" value="AMP-dep_synth/lig_dom"/>
</dbReference>
<name>A0ABP9AI66_9ACTN</name>
<dbReference type="SUPFAM" id="SSF56801">
    <property type="entry name" value="Acetyl-CoA synthetase-like"/>
    <property type="match status" value="1"/>
</dbReference>
<organism evidence="6 7">
    <name type="scientific">Streptomyces sanyensis</name>
    <dbReference type="NCBI Taxonomy" id="568869"/>
    <lineage>
        <taxon>Bacteria</taxon>
        <taxon>Bacillati</taxon>
        <taxon>Actinomycetota</taxon>
        <taxon>Actinomycetes</taxon>
        <taxon>Kitasatosporales</taxon>
        <taxon>Streptomycetaceae</taxon>
        <taxon>Streptomyces</taxon>
    </lineage>
</organism>
<evidence type="ECO:0000313" key="6">
    <source>
        <dbReference type="EMBL" id="GAA4781266.1"/>
    </source>
</evidence>
<feature type="region of interest" description="Disordered" evidence="4">
    <location>
        <begin position="923"/>
        <end position="968"/>
    </location>
</feature>
<dbReference type="Gene3D" id="3.30.559.30">
    <property type="entry name" value="Nonribosomal peptide synthetase, condensation domain"/>
    <property type="match status" value="1"/>
</dbReference>
<dbReference type="PROSITE" id="PS00012">
    <property type="entry name" value="PHOSPHOPANTETHEINE"/>
    <property type="match status" value="1"/>
</dbReference>
<dbReference type="InterPro" id="IPR045851">
    <property type="entry name" value="AMP-bd_C_sf"/>
</dbReference>